<dbReference type="EMBL" id="JBHUFL010000002">
    <property type="protein sequence ID" value="MFD1835279.1"/>
    <property type="molecule type" value="Genomic_DNA"/>
</dbReference>
<comment type="subcellular location">
    <subcellularLocation>
        <location evidence="1">Cell membrane</location>
        <topology evidence="1">Multi-pass membrane protein</topology>
    </subcellularLocation>
</comment>
<feature type="transmembrane region" description="Helical" evidence="7">
    <location>
        <begin position="292"/>
        <end position="312"/>
    </location>
</feature>
<evidence type="ECO:0000256" key="2">
    <source>
        <dbReference type="ARBA" id="ARBA00007400"/>
    </source>
</evidence>
<keyword evidence="3" id="KW-1003">Cell membrane</keyword>
<protein>
    <submittedName>
        <fullName evidence="9">Acyltransferase family protein</fullName>
    </submittedName>
</protein>
<dbReference type="GO" id="GO:0016746">
    <property type="term" value="F:acyltransferase activity"/>
    <property type="evidence" value="ECO:0007669"/>
    <property type="project" value="UniProtKB-KW"/>
</dbReference>
<feature type="transmembrane region" description="Helical" evidence="7">
    <location>
        <begin position="269"/>
        <end position="286"/>
    </location>
</feature>
<keyword evidence="5 7" id="KW-1133">Transmembrane helix</keyword>
<evidence type="ECO:0000256" key="7">
    <source>
        <dbReference type="SAM" id="Phobius"/>
    </source>
</evidence>
<comment type="caution">
    <text evidence="9">The sequence shown here is derived from an EMBL/GenBank/DDBJ whole genome shotgun (WGS) entry which is preliminary data.</text>
</comment>
<keyword evidence="9" id="KW-0012">Acyltransferase</keyword>
<feature type="transmembrane region" description="Helical" evidence="7">
    <location>
        <begin position="125"/>
        <end position="144"/>
    </location>
</feature>
<keyword evidence="4 7" id="KW-0812">Transmembrane</keyword>
<accession>A0ABW4PY85</accession>
<evidence type="ECO:0000256" key="1">
    <source>
        <dbReference type="ARBA" id="ARBA00004651"/>
    </source>
</evidence>
<feature type="transmembrane region" description="Helical" evidence="7">
    <location>
        <begin position="205"/>
        <end position="224"/>
    </location>
</feature>
<evidence type="ECO:0000259" key="8">
    <source>
        <dbReference type="Pfam" id="PF01757"/>
    </source>
</evidence>
<feature type="transmembrane region" description="Helical" evidence="7">
    <location>
        <begin position="25"/>
        <end position="46"/>
    </location>
</feature>
<organism evidence="9 10">
    <name type="scientific">Brachybacterium rhamnosum</name>
    <dbReference type="NCBI Taxonomy" id="173361"/>
    <lineage>
        <taxon>Bacteria</taxon>
        <taxon>Bacillati</taxon>
        <taxon>Actinomycetota</taxon>
        <taxon>Actinomycetes</taxon>
        <taxon>Micrococcales</taxon>
        <taxon>Dermabacteraceae</taxon>
        <taxon>Brachybacterium</taxon>
    </lineage>
</organism>
<feature type="domain" description="Acyltransferase 3" evidence="8">
    <location>
        <begin position="21"/>
        <end position="308"/>
    </location>
</feature>
<sequence>MSTPVTDRAADLVPVPRARHHWMDLVRGTAILLVVLLHLEILQGIWDGDTPRALVVIAQAATPFRMPMLLFVSGMLLPRSLRKPPGRFLEGKARNLLWPWLVWSLVLGATQLFESSAEPLWWINGMYTWFLMALLSYYVVGLVLKRVPPGWVAIASIVVWTAAPLFGVSPDLYGLRPDKFVYYAVFFFAGAALGRTLLARKVPLAVAVPGIVVAMIWAVLAVRADGEPQIPVLDQVVVVIGILGAIGVAQRLPRVAPVRALEWMGRSSIVMYVVHLPVLEILTRYLPLPDGLPGALILGTVTLAACIGAVHLRPRTPWLYVFPDLRRRRIAAGGGAARGTALHRPDPISP</sequence>
<feature type="transmembrane region" description="Helical" evidence="7">
    <location>
        <begin position="52"/>
        <end position="76"/>
    </location>
</feature>
<keyword evidence="10" id="KW-1185">Reference proteome</keyword>
<evidence type="ECO:0000313" key="10">
    <source>
        <dbReference type="Proteomes" id="UP001597280"/>
    </source>
</evidence>
<feature type="transmembrane region" description="Helical" evidence="7">
    <location>
        <begin position="180"/>
        <end position="198"/>
    </location>
</feature>
<feature type="transmembrane region" description="Helical" evidence="7">
    <location>
        <begin position="230"/>
        <end position="249"/>
    </location>
</feature>
<reference evidence="10" key="1">
    <citation type="journal article" date="2019" name="Int. J. Syst. Evol. Microbiol.">
        <title>The Global Catalogue of Microorganisms (GCM) 10K type strain sequencing project: providing services to taxonomists for standard genome sequencing and annotation.</title>
        <authorList>
            <consortium name="The Broad Institute Genomics Platform"/>
            <consortium name="The Broad Institute Genome Sequencing Center for Infectious Disease"/>
            <person name="Wu L."/>
            <person name="Ma J."/>
        </authorList>
    </citation>
    <scope>NUCLEOTIDE SEQUENCE [LARGE SCALE GENOMIC DNA]</scope>
    <source>
        <strain evidence="10">JCM 11650</strain>
    </source>
</reference>
<dbReference type="Pfam" id="PF01757">
    <property type="entry name" value="Acyl_transf_3"/>
    <property type="match status" value="1"/>
</dbReference>
<evidence type="ECO:0000256" key="5">
    <source>
        <dbReference type="ARBA" id="ARBA00022989"/>
    </source>
</evidence>
<comment type="similarity">
    <text evidence="2">Belongs to the acyltransferase 3 family.</text>
</comment>
<feature type="transmembrane region" description="Helical" evidence="7">
    <location>
        <begin position="151"/>
        <end position="168"/>
    </location>
</feature>
<name>A0ABW4PY85_9MICO</name>
<evidence type="ECO:0000256" key="4">
    <source>
        <dbReference type="ARBA" id="ARBA00022692"/>
    </source>
</evidence>
<keyword evidence="9" id="KW-0808">Transferase</keyword>
<dbReference type="PANTHER" id="PTHR40074">
    <property type="entry name" value="O-ACETYLTRANSFERASE WECH"/>
    <property type="match status" value="1"/>
</dbReference>
<evidence type="ECO:0000256" key="6">
    <source>
        <dbReference type="ARBA" id="ARBA00023136"/>
    </source>
</evidence>
<dbReference type="RefSeq" id="WP_343904395.1">
    <property type="nucleotide sequence ID" value="NZ_BAAAIS010000002.1"/>
</dbReference>
<evidence type="ECO:0000313" key="9">
    <source>
        <dbReference type="EMBL" id="MFD1835279.1"/>
    </source>
</evidence>
<dbReference type="Proteomes" id="UP001597280">
    <property type="component" value="Unassembled WGS sequence"/>
</dbReference>
<feature type="transmembrane region" description="Helical" evidence="7">
    <location>
        <begin position="96"/>
        <end position="113"/>
    </location>
</feature>
<keyword evidence="6 7" id="KW-0472">Membrane</keyword>
<proteinExistence type="inferred from homology"/>
<dbReference type="PANTHER" id="PTHR40074:SF2">
    <property type="entry name" value="O-ACETYLTRANSFERASE WECH"/>
    <property type="match status" value="1"/>
</dbReference>
<evidence type="ECO:0000256" key="3">
    <source>
        <dbReference type="ARBA" id="ARBA00022475"/>
    </source>
</evidence>
<dbReference type="InterPro" id="IPR002656">
    <property type="entry name" value="Acyl_transf_3_dom"/>
</dbReference>
<gene>
    <name evidence="9" type="ORF">ACFSDA_09355</name>
</gene>